<reference evidence="5" key="1">
    <citation type="submission" date="2020-05" db="EMBL/GenBank/DDBJ databases">
        <title>Chitinophaga laudate sp. nov., isolated from a tropical peat swamp.</title>
        <authorList>
            <person name="Goh C.B.S."/>
            <person name="Lee M.S."/>
            <person name="Parimannan S."/>
            <person name="Pasbakhsh P."/>
            <person name="Yule C.M."/>
            <person name="Rajandas H."/>
            <person name="Loke S."/>
            <person name="Croft L."/>
            <person name="Tan J.B.L."/>
        </authorList>
    </citation>
    <scope>NUCLEOTIDE SEQUENCE</scope>
    <source>
        <strain evidence="5">Mgbs1</strain>
    </source>
</reference>
<dbReference type="GO" id="GO:0003677">
    <property type="term" value="F:DNA binding"/>
    <property type="evidence" value="ECO:0007669"/>
    <property type="project" value="UniProtKB-KW"/>
</dbReference>
<evidence type="ECO:0000313" key="5">
    <source>
        <dbReference type="EMBL" id="NSL87661.1"/>
    </source>
</evidence>
<evidence type="ECO:0000256" key="2">
    <source>
        <dbReference type="ARBA" id="ARBA00023015"/>
    </source>
</evidence>
<sequence>MITSNDLLLVQRIVEQGTLTRAADSLFLTQSALSHQLKDLEYRTGLQIFERVNKKLLLTHAGRRMMETAAGILPQLSRLHEDLLAYKKGHLNTLRISTECYTCYHWLSEIITRLKARAATTEISIVAAATQKPLQYLLNGELDVAIISESPEHPAIRTTPLFTDNLVAVLHRDHPFVHTKKTLTAADFATENLFAYDVQVSTTSNHFAQEFFREVKPASITRLQLTEAIVEMISAGMGVGIFATWVIAPYLKQKDIVTLPLRSPLRKRVWKAAWLDKNNPAIPLFNAAVKAHFQ</sequence>
<keyword evidence="6" id="KW-1185">Reference proteome</keyword>
<evidence type="ECO:0000256" key="3">
    <source>
        <dbReference type="ARBA" id="ARBA00023125"/>
    </source>
</evidence>
<dbReference type="GO" id="GO:0032993">
    <property type="term" value="C:protein-DNA complex"/>
    <property type="evidence" value="ECO:0007669"/>
    <property type="project" value="TreeGrafter"/>
</dbReference>
<dbReference type="AlphaFoldDB" id="A0A3S1CS63"/>
<dbReference type="SUPFAM" id="SSF53850">
    <property type="entry name" value="Periplasmic binding protein-like II"/>
    <property type="match status" value="1"/>
</dbReference>
<dbReference type="Pfam" id="PF00126">
    <property type="entry name" value="HTH_1"/>
    <property type="match status" value="1"/>
</dbReference>
<comment type="caution">
    <text evidence="5">The sequence shown here is derived from an EMBL/GenBank/DDBJ whole genome shotgun (WGS) entry which is preliminary data.</text>
</comment>
<protein>
    <submittedName>
        <fullName evidence="5">LysR family transcriptional regulator</fullName>
    </submittedName>
</protein>
<dbReference type="Gene3D" id="3.40.190.10">
    <property type="entry name" value="Periplasmic binding protein-like II"/>
    <property type="match status" value="2"/>
</dbReference>
<dbReference type="EMBL" id="RIAR02000001">
    <property type="protein sequence ID" value="NSL87661.1"/>
    <property type="molecule type" value="Genomic_DNA"/>
</dbReference>
<dbReference type="GO" id="GO:0003700">
    <property type="term" value="F:DNA-binding transcription factor activity"/>
    <property type="evidence" value="ECO:0007669"/>
    <property type="project" value="InterPro"/>
</dbReference>
<dbReference type="Gene3D" id="1.10.10.10">
    <property type="entry name" value="Winged helix-like DNA-binding domain superfamily/Winged helix DNA-binding domain"/>
    <property type="match status" value="1"/>
</dbReference>
<organism evidence="5 6">
    <name type="scientific">Chitinophaga solisilvae</name>
    <dbReference type="NCBI Taxonomy" id="1233460"/>
    <lineage>
        <taxon>Bacteria</taxon>
        <taxon>Pseudomonadati</taxon>
        <taxon>Bacteroidota</taxon>
        <taxon>Chitinophagia</taxon>
        <taxon>Chitinophagales</taxon>
        <taxon>Chitinophagaceae</taxon>
        <taxon>Chitinophaga</taxon>
    </lineage>
</organism>
<dbReference type="InterPro" id="IPR036390">
    <property type="entry name" value="WH_DNA-bd_sf"/>
</dbReference>
<dbReference type="CDD" id="cd05466">
    <property type="entry name" value="PBP2_LTTR_substrate"/>
    <property type="match status" value="1"/>
</dbReference>
<dbReference type="InterPro" id="IPR036388">
    <property type="entry name" value="WH-like_DNA-bd_sf"/>
</dbReference>
<comment type="similarity">
    <text evidence="1">Belongs to the LysR transcriptional regulatory family.</text>
</comment>
<dbReference type="PANTHER" id="PTHR30346:SF28">
    <property type="entry name" value="HTH-TYPE TRANSCRIPTIONAL REGULATOR CYNR"/>
    <property type="match status" value="1"/>
</dbReference>
<evidence type="ECO:0000313" key="6">
    <source>
        <dbReference type="Proteomes" id="UP000281028"/>
    </source>
</evidence>
<accession>A0A3S1CS63</accession>
<name>A0A3S1CS63_9BACT</name>
<dbReference type="InterPro" id="IPR005119">
    <property type="entry name" value="LysR_subst-bd"/>
</dbReference>
<proteinExistence type="inferred from homology"/>
<dbReference type="Pfam" id="PF03466">
    <property type="entry name" value="LysR_substrate"/>
    <property type="match status" value="1"/>
</dbReference>
<dbReference type="SUPFAM" id="SSF46785">
    <property type="entry name" value="Winged helix' DNA-binding domain"/>
    <property type="match status" value="1"/>
</dbReference>
<evidence type="ECO:0000256" key="1">
    <source>
        <dbReference type="ARBA" id="ARBA00009437"/>
    </source>
</evidence>
<gene>
    <name evidence="5" type="ORF">ECE50_012510</name>
</gene>
<evidence type="ECO:0000256" key="4">
    <source>
        <dbReference type="ARBA" id="ARBA00023163"/>
    </source>
</evidence>
<dbReference type="PRINTS" id="PR00039">
    <property type="entry name" value="HTHLYSR"/>
</dbReference>
<dbReference type="InterPro" id="IPR000847">
    <property type="entry name" value="LysR_HTH_N"/>
</dbReference>
<keyword evidence="4" id="KW-0804">Transcription</keyword>
<dbReference type="PANTHER" id="PTHR30346">
    <property type="entry name" value="TRANSCRIPTIONAL DUAL REGULATOR HCAR-RELATED"/>
    <property type="match status" value="1"/>
</dbReference>
<dbReference type="Proteomes" id="UP000281028">
    <property type="component" value="Unassembled WGS sequence"/>
</dbReference>
<dbReference type="OrthoDB" id="9803735at2"/>
<keyword evidence="2" id="KW-0805">Transcription regulation</keyword>
<keyword evidence="3" id="KW-0238">DNA-binding</keyword>
<dbReference type="PROSITE" id="PS50931">
    <property type="entry name" value="HTH_LYSR"/>
    <property type="match status" value="1"/>
</dbReference>